<reference evidence="1 2" key="1">
    <citation type="submission" date="2019-05" db="EMBL/GenBank/DDBJ databases">
        <title>Another draft genome of Portunus trituberculatus and its Hox gene families provides insights of decapod evolution.</title>
        <authorList>
            <person name="Jeong J.-H."/>
            <person name="Song I."/>
            <person name="Kim S."/>
            <person name="Choi T."/>
            <person name="Kim D."/>
            <person name="Ryu S."/>
            <person name="Kim W."/>
        </authorList>
    </citation>
    <scope>NUCLEOTIDE SEQUENCE [LARGE SCALE GENOMIC DNA]</scope>
    <source>
        <tissue evidence="1">Muscle</tissue>
    </source>
</reference>
<dbReference type="Proteomes" id="UP000324222">
    <property type="component" value="Unassembled WGS sequence"/>
</dbReference>
<keyword evidence="2" id="KW-1185">Reference proteome</keyword>
<accession>A0A5B7HAS0</accession>
<dbReference type="EMBL" id="VSRR010025530">
    <property type="protein sequence ID" value="MPC66929.1"/>
    <property type="molecule type" value="Genomic_DNA"/>
</dbReference>
<proteinExistence type="predicted"/>
<evidence type="ECO:0000313" key="2">
    <source>
        <dbReference type="Proteomes" id="UP000324222"/>
    </source>
</evidence>
<name>A0A5B7HAS0_PORTR</name>
<evidence type="ECO:0000313" key="1">
    <source>
        <dbReference type="EMBL" id="MPC66929.1"/>
    </source>
</evidence>
<organism evidence="1 2">
    <name type="scientific">Portunus trituberculatus</name>
    <name type="common">Swimming crab</name>
    <name type="synonym">Neptunus trituberculatus</name>
    <dbReference type="NCBI Taxonomy" id="210409"/>
    <lineage>
        <taxon>Eukaryota</taxon>
        <taxon>Metazoa</taxon>
        <taxon>Ecdysozoa</taxon>
        <taxon>Arthropoda</taxon>
        <taxon>Crustacea</taxon>
        <taxon>Multicrustacea</taxon>
        <taxon>Malacostraca</taxon>
        <taxon>Eumalacostraca</taxon>
        <taxon>Eucarida</taxon>
        <taxon>Decapoda</taxon>
        <taxon>Pleocyemata</taxon>
        <taxon>Brachyura</taxon>
        <taxon>Eubrachyura</taxon>
        <taxon>Portunoidea</taxon>
        <taxon>Portunidae</taxon>
        <taxon>Portuninae</taxon>
        <taxon>Portunus</taxon>
    </lineage>
</organism>
<comment type="caution">
    <text evidence="1">The sequence shown here is derived from an EMBL/GenBank/DDBJ whole genome shotgun (WGS) entry which is preliminary data.</text>
</comment>
<gene>
    <name evidence="1" type="ORF">E2C01_061087</name>
</gene>
<dbReference type="AlphaFoldDB" id="A0A5B7HAS0"/>
<sequence>MEVEIKLYERRARSRTVCWIEALWEPLKCYERKAQCLRLTILAGCLPLTLARIRICLCDQPDLLTSPPARCMSERISYACPVSLPSSEPNKAMDGGKEAHHTMPGNISLFTSGYVANGGEKIYSTSSRADTSCCLSLWCVCVCVSARHHGARFTRLCCQAAARQASFRHRWAGQAATLTHPPNHSR</sequence>
<protein>
    <submittedName>
        <fullName evidence="1">Uncharacterized protein</fullName>
    </submittedName>
</protein>